<accession>A0ABU7I7K8</accession>
<feature type="chain" id="PRO_5046355310" description="Thioredoxin domain-containing protein" evidence="1">
    <location>
        <begin position="20"/>
        <end position="465"/>
    </location>
</feature>
<dbReference type="Gene3D" id="3.40.30.10">
    <property type="entry name" value="Glutaredoxin"/>
    <property type="match status" value="1"/>
</dbReference>
<dbReference type="Proteomes" id="UP001336835">
    <property type="component" value="Unassembled WGS sequence"/>
</dbReference>
<comment type="caution">
    <text evidence="2">The sequence shown here is derived from an EMBL/GenBank/DDBJ whole genome shotgun (WGS) entry which is preliminary data.</text>
</comment>
<dbReference type="SUPFAM" id="SSF52833">
    <property type="entry name" value="Thioredoxin-like"/>
    <property type="match status" value="1"/>
</dbReference>
<dbReference type="RefSeq" id="WP_330107566.1">
    <property type="nucleotide sequence ID" value="NZ_JAZDQT010000001.1"/>
</dbReference>
<name>A0ABU7I7K8_9SPHI</name>
<dbReference type="InterPro" id="IPR036249">
    <property type="entry name" value="Thioredoxin-like_sf"/>
</dbReference>
<keyword evidence="3" id="KW-1185">Reference proteome</keyword>
<feature type="signal peptide" evidence="1">
    <location>
        <begin position="1"/>
        <end position="19"/>
    </location>
</feature>
<sequence>MKNLFKLILLLCIAINAKAQQIDFVKNMDEAVKIATKKKKPLFILIETPSDAHNQIAGLADPEVVELFNKNFVSIKLPFADTEAQALRKKYSTINKFPAFIFMHPDRELFFTDYGSAPVKFKYVNMVNNALNASTQKTLTVYEKEYLANKKDINALKAYIDARKKQGMNDNADLIEDYVNLLTISDFNNYQTVLYILEAGPYLDGNAYKFSRTNYKIVDSIYKHEPLEKRQAINANLKANTLNVAIKTKNIQKAQVVANFMRNTWGKNYVQGAQSYEYEIMNFYRSINDTAQYFRNAKNYYDRFYMTVSADSIKKIEERNKEEMLARAKRTTPDPKYKLTREQVDSLMKLPNSKITKRTETYATVTGMGSTYANQLNNAAYSFYELGTKDLNHLSKALIWSKRSITLSPQANYFDTLAHIYYAMGIYNEATATQKLAITKASEENQGDMKQRFEKELQKMLNKTL</sequence>
<keyword evidence="1" id="KW-0732">Signal</keyword>
<protein>
    <recommendedName>
        <fullName evidence="4">Thioredoxin domain-containing protein</fullName>
    </recommendedName>
</protein>
<dbReference type="EMBL" id="JAZDQT010000001">
    <property type="protein sequence ID" value="MEE1945219.1"/>
    <property type="molecule type" value="Genomic_DNA"/>
</dbReference>
<proteinExistence type="predicted"/>
<evidence type="ECO:0000256" key="1">
    <source>
        <dbReference type="SAM" id="SignalP"/>
    </source>
</evidence>
<organism evidence="2 3">
    <name type="scientific">Pedobacter albus</name>
    <dbReference type="NCBI Taxonomy" id="3113905"/>
    <lineage>
        <taxon>Bacteria</taxon>
        <taxon>Pseudomonadati</taxon>
        <taxon>Bacteroidota</taxon>
        <taxon>Sphingobacteriia</taxon>
        <taxon>Sphingobacteriales</taxon>
        <taxon>Sphingobacteriaceae</taxon>
        <taxon>Pedobacter</taxon>
    </lineage>
</organism>
<gene>
    <name evidence="2" type="ORF">VRU48_08875</name>
</gene>
<evidence type="ECO:0000313" key="3">
    <source>
        <dbReference type="Proteomes" id="UP001336835"/>
    </source>
</evidence>
<reference evidence="2 3" key="1">
    <citation type="submission" date="2024-01" db="EMBL/GenBank/DDBJ databases">
        <title>Pedobacter sp. nov., isolated from fresh soil.</title>
        <authorList>
            <person name="Le N.T.T."/>
        </authorList>
    </citation>
    <scope>NUCLEOTIDE SEQUENCE [LARGE SCALE GENOMIC DNA]</scope>
    <source>
        <strain evidence="2 3">KR3-3</strain>
    </source>
</reference>
<evidence type="ECO:0008006" key="4">
    <source>
        <dbReference type="Google" id="ProtNLM"/>
    </source>
</evidence>
<evidence type="ECO:0000313" key="2">
    <source>
        <dbReference type="EMBL" id="MEE1945219.1"/>
    </source>
</evidence>